<protein>
    <submittedName>
        <fullName evidence="1">DUF488 domain-containing protein</fullName>
    </submittedName>
</protein>
<dbReference type="OrthoDB" id="9790745at2"/>
<dbReference type="Pfam" id="PF22752">
    <property type="entry name" value="DUF488-N3i"/>
    <property type="match status" value="1"/>
</dbReference>
<organism evidence="1 2">
    <name type="scientific">Paracidobacterium acidisoli</name>
    <dbReference type="NCBI Taxonomy" id="2303751"/>
    <lineage>
        <taxon>Bacteria</taxon>
        <taxon>Pseudomonadati</taxon>
        <taxon>Acidobacteriota</taxon>
        <taxon>Terriglobia</taxon>
        <taxon>Terriglobales</taxon>
        <taxon>Acidobacteriaceae</taxon>
        <taxon>Paracidobacterium</taxon>
    </lineage>
</organism>
<comment type="caution">
    <text evidence="1">The sequence shown here is derived from an EMBL/GenBank/DDBJ whole genome shotgun (WGS) entry which is preliminary data.</text>
</comment>
<proteinExistence type="predicted"/>
<dbReference type="Proteomes" id="UP000264702">
    <property type="component" value="Unassembled WGS sequence"/>
</dbReference>
<keyword evidence="2" id="KW-1185">Reference proteome</keyword>
<accession>A0A372ITA1</accession>
<name>A0A372ITA1_9BACT</name>
<sequence length="129" mass="15345">MRHGEEHGAERSRAVIQLKRVYDPESSDDGTRFLVERLWPRGIKKEALHFEAWLKDVAPSTELRQWFSHDPAKWVEFQRKYYAELDKEHDALEPIRKAMHHGRVTLLYSSHDREHNNAVALKSYLMKHT</sequence>
<evidence type="ECO:0000313" key="1">
    <source>
        <dbReference type="EMBL" id="RFU18180.1"/>
    </source>
</evidence>
<dbReference type="EMBL" id="QVQT01000001">
    <property type="protein sequence ID" value="RFU18180.1"/>
    <property type="molecule type" value="Genomic_DNA"/>
</dbReference>
<dbReference type="AlphaFoldDB" id="A0A372ITA1"/>
<dbReference type="InterPro" id="IPR052552">
    <property type="entry name" value="YeaO-like"/>
</dbReference>
<reference evidence="1 2" key="1">
    <citation type="submission" date="2018-08" db="EMBL/GenBank/DDBJ databases">
        <title>Acidipila sp. 4G-K13, an acidobacterium isolated from forest soil.</title>
        <authorList>
            <person name="Gao Z.-H."/>
            <person name="Qiu L.-H."/>
        </authorList>
    </citation>
    <scope>NUCLEOTIDE SEQUENCE [LARGE SCALE GENOMIC DNA]</scope>
    <source>
        <strain evidence="1 2">4G-K13</strain>
    </source>
</reference>
<evidence type="ECO:0000313" key="2">
    <source>
        <dbReference type="Proteomes" id="UP000264702"/>
    </source>
</evidence>
<dbReference type="PANTHER" id="PTHR36849:SF1">
    <property type="entry name" value="CYTOPLASMIC PROTEIN"/>
    <property type="match status" value="1"/>
</dbReference>
<gene>
    <name evidence="1" type="ORF">D0Y96_00960</name>
</gene>
<dbReference type="PANTHER" id="PTHR36849">
    <property type="entry name" value="CYTOPLASMIC PROTEIN-RELATED"/>
    <property type="match status" value="1"/>
</dbReference>